<dbReference type="Gene3D" id="3.40.50.200">
    <property type="entry name" value="Peptidase S8/S53 domain"/>
    <property type="match status" value="1"/>
</dbReference>
<dbReference type="Pfam" id="PF01483">
    <property type="entry name" value="P_proprotein"/>
    <property type="match status" value="1"/>
</dbReference>
<dbReference type="RefSeq" id="WP_092786531.1">
    <property type="nucleotide sequence ID" value="NZ_FOGI01000018.1"/>
</dbReference>
<dbReference type="FunFam" id="3.40.50.200:FF:000014">
    <property type="entry name" value="Proteinase K"/>
    <property type="match status" value="1"/>
</dbReference>
<dbReference type="InterPro" id="IPR022398">
    <property type="entry name" value="Peptidase_S8_His-AS"/>
</dbReference>
<keyword evidence="4 5" id="KW-0720">Serine protease</keyword>
<feature type="chain" id="PRO_5011709493" evidence="7">
    <location>
        <begin position="26"/>
        <end position="1246"/>
    </location>
</feature>
<reference evidence="10" key="1">
    <citation type="submission" date="2016-10" db="EMBL/GenBank/DDBJ databases">
        <authorList>
            <person name="Varghese N."/>
            <person name="Submissions S."/>
        </authorList>
    </citation>
    <scope>NUCLEOTIDE SEQUENCE [LARGE SCALE GENOMIC DNA]</scope>
    <source>
        <strain evidence="10">DSM 44260</strain>
    </source>
</reference>
<dbReference type="InterPro" id="IPR023827">
    <property type="entry name" value="Peptidase_S8_Asp-AS"/>
</dbReference>
<comment type="similarity">
    <text evidence="1 5 6">Belongs to the peptidase S8 family.</text>
</comment>
<keyword evidence="3 5" id="KW-0378">Hydrolase</keyword>
<dbReference type="Gene3D" id="2.60.120.380">
    <property type="match status" value="1"/>
</dbReference>
<evidence type="ECO:0000259" key="8">
    <source>
        <dbReference type="PROSITE" id="PS51829"/>
    </source>
</evidence>
<evidence type="ECO:0000256" key="2">
    <source>
        <dbReference type="ARBA" id="ARBA00022670"/>
    </source>
</evidence>
<feature type="domain" description="P/Homo B" evidence="8">
    <location>
        <begin position="400"/>
        <end position="528"/>
    </location>
</feature>
<evidence type="ECO:0000256" key="6">
    <source>
        <dbReference type="RuleBase" id="RU003355"/>
    </source>
</evidence>
<dbReference type="SUPFAM" id="SSF52743">
    <property type="entry name" value="Subtilisin-like"/>
    <property type="match status" value="1"/>
</dbReference>
<evidence type="ECO:0000313" key="9">
    <source>
        <dbReference type="EMBL" id="SES47808.1"/>
    </source>
</evidence>
<dbReference type="PROSITE" id="PS51892">
    <property type="entry name" value="SUBTILASE"/>
    <property type="match status" value="1"/>
</dbReference>
<dbReference type="PANTHER" id="PTHR43806:SF11">
    <property type="entry name" value="CEREVISIN-RELATED"/>
    <property type="match status" value="1"/>
</dbReference>
<dbReference type="PANTHER" id="PTHR43806">
    <property type="entry name" value="PEPTIDASE S8"/>
    <property type="match status" value="1"/>
</dbReference>
<dbReference type="InterPro" id="IPR036852">
    <property type="entry name" value="Peptidase_S8/S53_dom_sf"/>
</dbReference>
<dbReference type="PROSITE" id="PS00137">
    <property type="entry name" value="SUBTILASE_HIS"/>
    <property type="match status" value="1"/>
</dbReference>
<keyword evidence="7" id="KW-0732">Signal</keyword>
<organism evidence="9 10">
    <name type="scientific">Actinokineospora terrae</name>
    <dbReference type="NCBI Taxonomy" id="155974"/>
    <lineage>
        <taxon>Bacteria</taxon>
        <taxon>Bacillati</taxon>
        <taxon>Actinomycetota</taxon>
        <taxon>Actinomycetes</taxon>
        <taxon>Pseudonocardiales</taxon>
        <taxon>Pseudonocardiaceae</taxon>
        <taxon>Actinokineospora</taxon>
    </lineage>
</organism>
<dbReference type="Gene3D" id="2.60.120.260">
    <property type="entry name" value="Galactose-binding domain-like"/>
    <property type="match status" value="1"/>
</dbReference>
<dbReference type="InterPro" id="IPR010259">
    <property type="entry name" value="S8pro/Inhibitor_I9"/>
</dbReference>
<evidence type="ECO:0000256" key="1">
    <source>
        <dbReference type="ARBA" id="ARBA00011073"/>
    </source>
</evidence>
<dbReference type="AlphaFoldDB" id="A0A1H9XNQ9"/>
<dbReference type="PROSITE" id="PS00138">
    <property type="entry name" value="SUBTILASE_SER"/>
    <property type="match status" value="1"/>
</dbReference>
<dbReference type="InterPro" id="IPR050131">
    <property type="entry name" value="Peptidase_S8_subtilisin-like"/>
</dbReference>
<dbReference type="InterPro" id="IPR037045">
    <property type="entry name" value="S8pro/Inhibitor_I9_sf"/>
</dbReference>
<feature type="active site" description="Charge relay system" evidence="5">
    <location>
        <position position="345"/>
    </location>
</feature>
<feature type="active site" description="Charge relay system" evidence="5">
    <location>
        <position position="182"/>
    </location>
</feature>
<dbReference type="SUPFAM" id="SSF49785">
    <property type="entry name" value="Galactose-binding domain-like"/>
    <property type="match status" value="1"/>
</dbReference>
<dbReference type="PRINTS" id="PR00723">
    <property type="entry name" value="SUBTILISIN"/>
</dbReference>
<dbReference type="CDD" id="cd04077">
    <property type="entry name" value="Peptidases_S8_PCSK9_ProteinaseK_like"/>
    <property type="match status" value="1"/>
</dbReference>
<evidence type="ECO:0000256" key="3">
    <source>
        <dbReference type="ARBA" id="ARBA00022801"/>
    </source>
</evidence>
<evidence type="ECO:0000256" key="7">
    <source>
        <dbReference type="SAM" id="SignalP"/>
    </source>
</evidence>
<evidence type="ECO:0000256" key="4">
    <source>
        <dbReference type="ARBA" id="ARBA00022825"/>
    </source>
</evidence>
<dbReference type="PROSITE" id="PS51829">
    <property type="entry name" value="P_HOMO_B"/>
    <property type="match status" value="1"/>
</dbReference>
<dbReference type="Pfam" id="PF00082">
    <property type="entry name" value="Peptidase_S8"/>
    <property type="match status" value="1"/>
</dbReference>
<evidence type="ECO:0000313" key="10">
    <source>
        <dbReference type="Proteomes" id="UP000199051"/>
    </source>
</evidence>
<dbReference type="InterPro" id="IPR015500">
    <property type="entry name" value="Peptidase_S8_subtilisin-rel"/>
</dbReference>
<feature type="active site" description="Charge relay system" evidence="5">
    <location>
        <position position="147"/>
    </location>
</feature>
<dbReference type="STRING" id="155974.SAMN04487818_1183"/>
<protein>
    <submittedName>
        <fullName evidence="9">Peptidase inhibitor I9</fullName>
    </submittedName>
</protein>
<dbReference type="SUPFAM" id="SSF54897">
    <property type="entry name" value="Protease propeptides/inhibitors"/>
    <property type="match status" value="1"/>
</dbReference>
<dbReference type="EMBL" id="FOGI01000018">
    <property type="protein sequence ID" value="SES47808.1"/>
    <property type="molecule type" value="Genomic_DNA"/>
</dbReference>
<dbReference type="PROSITE" id="PS00136">
    <property type="entry name" value="SUBTILASE_ASP"/>
    <property type="match status" value="1"/>
</dbReference>
<keyword evidence="2 5" id="KW-0645">Protease</keyword>
<dbReference type="Gene3D" id="3.30.70.80">
    <property type="entry name" value="Peptidase S8 propeptide/proteinase inhibitor I9"/>
    <property type="match status" value="1"/>
</dbReference>
<dbReference type="GO" id="GO:0004252">
    <property type="term" value="F:serine-type endopeptidase activity"/>
    <property type="evidence" value="ECO:0007669"/>
    <property type="project" value="UniProtKB-UniRule"/>
</dbReference>
<keyword evidence="10" id="KW-1185">Reference proteome</keyword>
<dbReference type="GO" id="GO:0006508">
    <property type="term" value="P:proteolysis"/>
    <property type="evidence" value="ECO:0007669"/>
    <property type="project" value="UniProtKB-KW"/>
</dbReference>
<dbReference type="InterPro" id="IPR023828">
    <property type="entry name" value="Peptidase_S8_Ser-AS"/>
</dbReference>
<dbReference type="InterPro" id="IPR034193">
    <property type="entry name" value="PCSK9_ProteinaseK-like"/>
</dbReference>
<dbReference type="Pfam" id="PF05922">
    <property type="entry name" value="Inhibitor_I9"/>
    <property type="match status" value="1"/>
</dbReference>
<sequence length="1246" mass="127309">MGWRLFATGVAVVCLSGVAVTPAQARQGQVHAAPGAEVVPGQYIVMLKPQQGTAATAVVDKHGGKIGRVFRHALNGFTLTATEEQAKRLAADPRVDRVEADAVVRDESTQTTPPWNLDRVDQRTTVLDDNYTYQDGAGVGVTAYVMDTGVRTAHAEFEGRASVGYDAIKDGWNGEDCSTSGHGTHVAGTIGGATYGVAKKVKLVSVRVLSCENTGSVSQIIDGVDWLTANATRPAVVNMSLGGGRSVAEETAVKNSINSGLTYVVAAGNDNKDACTASPAALPEAITVGASNPVDERAREWTDPPSTVVNGSNWGKCLDLFAPGESIKSAHNATNTATVVLRGTSMATPHVTGAVALLLSQSPNLTPAQVTSTILGRSTVGVLKAKDLGTDSPNKLLYTGVPAPAVCAFSDDTRQPIPDQGTLTRTADVTTCARKVADTARVRVRAEHPFRGDLSVTLIAPNGAERVLRQANGDDAATNLDETYQLTGMSSMDANGKWTLVVRDNFGFDEGALLGWTLTLAEPAVAQPVVTSAVYPADGQAHGGVGVAGSFTFKAGSSVPVAKYSYRLDGEAQPREVTATNSEATVSITPATGGSRTLTVRAVNGVGEPSDAVEHLFIVATSPPPAAPAVSSWDYPADGRPNGGVGLPGVFTFKPGGAETVTQYSYQLDGDAQPTVVSAGGEVSVGVTPGTAGQRTLTVRAVNGGVQSTPTTHTFTVGAAGDVVDGAAVSIDGTAVTASIPADKSVRVRFTGTAGDKVGIGVPTNAVSTFVKLWVLDPAGRSLSFDRNGGPAYTPVRGGRSIALPTLPSTGQYSIILDPDGTGAGDAGVQVSRNSAATTDTSATGSTYSTTRSGQFLDLSFDGEQDTWYDVGLTDKSSSLLLSVDAIDPAGARIGATQVPYPAGRFRTSAAGRYRVIVGNYFGEATAAAKVWLSKEVAAGDITTAGAGKAVTLTRPGQHARLRFDGTAGQRLGVGYTDVTPANTVTTSVVGPDGAVATPTTSSREASIPALKATGSHDLLVHLGTATGSLTAWLAADVLAGPIAVGGATKQVSVSRAGQHARVTFDGVAGQRVNLGLNGAADQFVRLVKPDGAAVNYGDVLSTADSVSYGPLPTTGTYEVEVSSATNTSATTTLTLSAPADAGTITPGGAAAVVSVTRSGQDGQVSFAGVSGDRLRLTFSGSTFALKSFLLTVSKPDGSKLVDRVYRTDQSPYDLPQLPAGGTYLVTVDPSSAGTGSISVGLALVP</sequence>
<accession>A0A1H9XNQ9</accession>
<proteinExistence type="inferred from homology"/>
<gene>
    <name evidence="9" type="ORF">SAMN04487818_1183</name>
</gene>
<dbReference type="Proteomes" id="UP000199051">
    <property type="component" value="Unassembled WGS sequence"/>
</dbReference>
<feature type="signal peptide" evidence="7">
    <location>
        <begin position="1"/>
        <end position="25"/>
    </location>
</feature>
<name>A0A1H9XNQ9_9PSEU</name>
<dbReference type="GO" id="GO:0005615">
    <property type="term" value="C:extracellular space"/>
    <property type="evidence" value="ECO:0007669"/>
    <property type="project" value="TreeGrafter"/>
</dbReference>
<dbReference type="InterPro" id="IPR002884">
    <property type="entry name" value="P_dom"/>
</dbReference>
<evidence type="ECO:0000256" key="5">
    <source>
        <dbReference type="PROSITE-ProRule" id="PRU01240"/>
    </source>
</evidence>
<dbReference type="InterPro" id="IPR000209">
    <property type="entry name" value="Peptidase_S8/S53_dom"/>
</dbReference>
<dbReference type="InterPro" id="IPR008979">
    <property type="entry name" value="Galactose-bd-like_sf"/>
</dbReference>